<sequence>MRILEQYIEVRLKYSEVADHQSFYVSLEELAETWYCTVRNAKRILDKLEDEGLIYWKSGGGRGKRSKLQFKRPLQEVIPPYFRMLVKQGAFKEAVRLIKRKGVPADIRQSCYAYMMKELSFPMINWSEPFRTLTPTMVATNTGRWFFVKGDK</sequence>
<comment type="caution">
    <text evidence="2">The sequence shown here is derived from an EMBL/GenBank/DDBJ whole genome shotgun (WGS) entry which is preliminary data.</text>
</comment>
<dbReference type="Pfam" id="PF12793">
    <property type="entry name" value="SgrR_N"/>
    <property type="match status" value="1"/>
</dbReference>
<proteinExistence type="predicted"/>
<dbReference type="EMBL" id="JAFHAP010000005">
    <property type="protein sequence ID" value="MBN2908924.1"/>
    <property type="molecule type" value="Genomic_DNA"/>
</dbReference>
<protein>
    <submittedName>
        <fullName evidence="2">SgrR family transcriptional regulator</fullName>
    </submittedName>
</protein>
<keyword evidence="3" id="KW-1185">Reference proteome</keyword>
<dbReference type="InterPro" id="IPR025370">
    <property type="entry name" value="SgrR_HTH_N"/>
</dbReference>
<dbReference type="SUPFAM" id="SSF46785">
    <property type="entry name" value="Winged helix' DNA-binding domain"/>
    <property type="match status" value="1"/>
</dbReference>
<dbReference type="RefSeq" id="WP_205493476.1">
    <property type="nucleotide sequence ID" value="NZ_JAFHAP010000005.1"/>
</dbReference>
<accession>A0ABS2WHM6</accession>
<evidence type="ECO:0000259" key="1">
    <source>
        <dbReference type="Pfam" id="PF12793"/>
    </source>
</evidence>
<evidence type="ECO:0000313" key="2">
    <source>
        <dbReference type="EMBL" id="MBN2908924.1"/>
    </source>
</evidence>
<name>A0ABS2WHM6_9BACL</name>
<feature type="domain" description="Transcriptional regulator SgrR N-terminal HTH" evidence="1">
    <location>
        <begin position="2"/>
        <end position="101"/>
    </location>
</feature>
<reference evidence="2" key="1">
    <citation type="journal article" date="2024" name="Int. J. Syst. Evol. Microbiol.">
        <title>Polycladomyces zharkentensis sp. nov., a novel thermophilic cellulose- and starch-degrading member of the Bacillota from a geothermal aquifer in Kazakhstan.</title>
        <authorList>
            <person name="Mashzhan A."/>
            <person name="Kistaubayeva A."/>
            <person name="Javier-Lopez R."/>
            <person name="Bissenova U."/>
            <person name="Bissenbay A."/>
            <person name="Birkeland N.K."/>
        </authorList>
    </citation>
    <scope>NUCLEOTIDE SEQUENCE</scope>
    <source>
        <strain evidence="2">ZKZ2T</strain>
    </source>
</reference>
<dbReference type="Proteomes" id="UP001177120">
    <property type="component" value="Unassembled WGS sequence"/>
</dbReference>
<organism evidence="2 3">
    <name type="scientific">Polycladomyces zharkentensis</name>
    <dbReference type="NCBI Taxonomy" id="2807616"/>
    <lineage>
        <taxon>Bacteria</taxon>
        <taxon>Bacillati</taxon>
        <taxon>Bacillota</taxon>
        <taxon>Bacilli</taxon>
        <taxon>Bacillales</taxon>
        <taxon>Thermoactinomycetaceae</taxon>
        <taxon>Polycladomyces</taxon>
    </lineage>
</organism>
<gene>
    <name evidence="2" type="ORF">JQC72_05220</name>
</gene>
<dbReference type="InterPro" id="IPR036390">
    <property type="entry name" value="WH_DNA-bd_sf"/>
</dbReference>
<evidence type="ECO:0000313" key="3">
    <source>
        <dbReference type="Proteomes" id="UP001177120"/>
    </source>
</evidence>